<keyword evidence="2" id="KW-1185">Reference proteome</keyword>
<evidence type="ECO:0000313" key="1">
    <source>
        <dbReference type="EMBL" id="TDK29449.1"/>
    </source>
</evidence>
<dbReference type="AlphaFoldDB" id="A0A4R5U5Y5"/>
<evidence type="ECO:0008006" key="3">
    <source>
        <dbReference type="Google" id="ProtNLM"/>
    </source>
</evidence>
<dbReference type="SUPFAM" id="SSF56935">
    <property type="entry name" value="Porins"/>
    <property type="match status" value="1"/>
</dbReference>
<gene>
    <name evidence="1" type="ORF">E2F49_13810</name>
</gene>
<name>A0A4R5U5Y5_9GAMM</name>
<dbReference type="EMBL" id="SMTG01000006">
    <property type="protein sequence ID" value="TDK29449.1"/>
    <property type="molecule type" value="Genomic_DNA"/>
</dbReference>
<organism evidence="1 2">
    <name type="scientific">Luteimonas terrae</name>
    <dbReference type="NCBI Taxonomy" id="1530191"/>
    <lineage>
        <taxon>Bacteria</taxon>
        <taxon>Pseudomonadati</taxon>
        <taxon>Pseudomonadota</taxon>
        <taxon>Gammaproteobacteria</taxon>
        <taxon>Lysobacterales</taxon>
        <taxon>Lysobacteraceae</taxon>
        <taxon>Luteimonas</taxon>
    </lineage>
</organism>
<sequence>MLLCGVLVAAAPVVSAEDGADDAPGFELGGAVRFNYGWLDYGPSSGPELELLRVDARGNAGPAFFSLQYRWYDGFDAVHHAYAGWKLEDGSEGATSDIRAGIQQVPFGLLPTASHSFWFGSGYYLGIEDDYDLGVVWQRQSGAHQWHAGVFSGDEYGTGANYDRYSFDVATTEDLPYRERERGIVRYEHSSEANGWETTWGASAFAGRIENRLDGGKHDHTGAAIHGQWVRGPLTLQAQWARYRYDNPESRIAMSAFMFPFEIASQADVPTFNVAWDVQRTGWFDSITCYNNASATLPVRSDPGLRDSIQNVTGCSFGKGPMLTYVDWIAGKNMWFAGGPGIGVRDPANDGWHSRLNVNIGFYF</sequence>
<proteinExistence type="predicted"/>
<dbReference type="Gene3D" id="2.40.160.10">
    <property type="entry name" value="Porin"/>
    <property type="match status" value="1"/>
</dbReference>
<accession>A0A4R5U5Y5</accession>
<reference evidence="1 2" key="1">
    <citation type="submission" date="2019-03" db="EMBL/GenBank/DDBJ databases">
        <title>Luteimonas zhaokaii sp.nov., isolated from the rectal contents of Plateau pika in Yushu, Qinghai Province, China.</title>
        <authorList>
            <person name="Zhang G."/>
        </authorList>
    </citation>
    <scope>NUCLEOTIDE SEQUENCE [LARGE SCALE GENOMIC DNA]</scope>
    <source>
        <strain evidence="1 2">THG-MD21</strain>
    </source>
</reference>
<comment type="caution">
    <text evidence="1">The sequence shown here is derived from an EMBL/GenBank/DDBJ whole genome shotgun (WGS) entry which is preliminary data.</text>
</comment>
<protein>
    <recommendedName>
        <fullName evidence="3">Porin</fullName>
    </recommendedName>
</protein>
<dbReference type="RefSeq" id="WP_133394422.1">
    <property type="nucleotide sequence ID" value="NZ_SMTG01000006.1"/>
</dbReference>
<evidence type="ECO:0000313" key="2">
    <source>
        <dbReference type="Proteomes" id="UP000295543"/>
    </source>
</evidence>
<dbReference type="Proteomes" id="UP000295543">
    <property type="component" value="Unassembled WGS sequence"/>
</dbReference>
<dbReference type="OrthoDB" id="625456at2"/>
<dbReference type="InterPro" id="IPR023614">
    <property type="entry name" value="Porin_dom_sf"/>
</dbReference>